<reference evidence="2 3" key="1">
    <citation type="submission" date="2019-04" db="EMBL/GenBank/DDBJ databases">
        <title>Friends and foes A comparative genomics study of 23 Aspergillus species from section Flavi.</title>
        <authorList>
            <consortium name="DOE Joint Genome Institute"/>
            <person name="Kjaerbolling I."/>
            <person name="Vesth T."/>
            <person name="Frisvad J.C."/>
            <person name="Nybo J.L."/>
            <person name="Theobald S."/>
            <person name="Kildgaard S."/>
            <person name="Isbrandt T."/>
            <person name="Kuo A."/>
            <person name="Sato A."/>
            <person name="Lyhne E.K."/>
            <person name="Kogle M.E."/>
            <person name="Wiebenga A."/>
            <person name="Kun R.S."/>
            <person name="Lubbers R.J."/>
            <person name="Makela M.R."/>
            <person name="Barry K."/>
            <person name="Chovatia M."/>
            <person name="Clum A."/>
            <person name="Daum C."/>
            <person name="Haridas S."/>
            <person name="He G."/>
            <person name="LaButti K."/>
            <person name="Lipzen A."/>
            <person name="Mondo S."/>
            <person name="Riley R."/>
            <person name="Salamov A."/>
            <person name="Simmons B.A."/>
            <person name="Magnuson J.K."/>
            <person name="Henrissat B."/>
            <person name="Mortensen U.H."/>
            <person name="Larsen T.O."/>
            <person name="Devries R.P."/>
            <person name="Grigoriev I.V."/>
            <person name="Machida M."/>
            <person name="Baker S.E."/>
            <person name="Andersen M.R."/>
        </authorList>
    </citation>
    <scope>NUCLEOTIDE SEQUENCE [LARGE SCALE GENOMIC DNA]</scope>
    <source>
        <strain evidence="2 3">IBT 18842</strain>
    </source>
</reference>
<proteinExistence type="predicted"/>
<protein>
    <submittedName>
        <fullName evidence="2">Uncharacterized protein</fullName>
    </submittedName>
</protein>
<dbReference type="EMBL" id="ML742029">
    <property type="protein sequence ID" value="KAE8154401.1"/>
    <property type="molecule type" value="Genomic_DNA"/>
</dbReference>
<keyword evidence="1" id="KW-0812">Transmembrane</keyword>
<evidence type="ECO:0000313" key="3">
    <source>
        <dbReference type="Proteomes" id="UP000325780"/>
    </source>
</evidence>
<organism evidence="2 3">
    <name type="scientific">Aspergillus avenaceus</name>
    <dbReference type="NCBI Taxonomy" id="36643"/>
    <lineage>
        <taxon>Eukaryota</taxon>
        <taxon>Fungi</taxon>
        <taxon>Dikarya</taxon>
        <taxon>Ascomycota</taxon>
        <taxon>Pezizomycotina</taxon>
        <taxon>Eurotiomycetes</taxon>
        <taxon>Eurotiomycetidae</taxon>
        <taxon>Eurotiales</taxon>
        <taxon>Aspergillaceae</taxon>
        <taxon>Aspergillus</taxon>
        <taxon>Aspergillus subgen. Circumdati</taxon>
    </lineage>
</organism>
<evidence type="ECO:0000313" key="2">
    <source>
        <dbReference type="EMBL" id="KAE8154401.1"/>
    </source>
</evidence>
<accession>A0A5N6U8G4</accession>
<keyword evidence="1" id="KW-1133">Transmembrane helix</keyword>
<keyword evidence="3" id="KW-1185">Reference proteome</keyword>
<name>A0A5N6U8G4_ASPAV</name>
<evidence type="ECO:0000256" key="1">
    <source>
        <dbReference type="SAM" id="Phobius"/>
    </source>
</evidence>
<dbReference type="Proteomes" id="UP000325780">
    <property type="component" value="Unassembled WGS sequence"/>
</dbReference>
<keyword evidence="1" id="KW-0472">Membrane</keyword>
<dbReference type="AlphaFoldDB" id="A0A5N6U8G4"/>
<feature type="transmembrane region" description="Helical" evidence="1">
    <location>
        <begin position="15"/>
        <end position="37"/>
    </location>
</feature>
<gene>
    <name evidence="2" type="ORF">BDV25DRAFT_109105</name>
</gene>
<sequence>MIFFRGVVSWRSTYYVAWVGFHVHCILTILMIITFCLSRPFRALGRQHRNDAKQTACFLLLSPHILSCSLGFDGFGSICGHQRLLKEYMSMGMLATALQSGWMLGEYCCIIHNL</sequence>